<evidence type="ECO:0000256" key="7">
    <source>
        <dbReference type="ARBA" id="ARBA00022806"/>
    </source>
</evidence>
<dbReference type="AlphaFoldDB" id="A0A6J3C808"/>
<comment type="similarity">
    <text evidence="2">Belongs to the DNA2/NAM7 helicase family. SDE3 subfamily.</text>
</comment>
<dbReference type="Pfam" id="PF13087">
    <property type="entry name" value="AAA_12"/>
    <property type="match status" value="1"/>
</dbReference>
<dbReference type="PANTHER" id="PTHR45418:SF1">
    <property type="entry name" value="CANCER_TESTIS ANTIGEN 55"/>
    <property type="match status" value="1"/>
</dbReference>
<accession>A0A6J3C808</accession>
<evidence type="ECO:0000256" key="1">
    <source>
        <dbReference type="ARBA" id="ARBA00004496"/>
    </source>
</evidence>
<keyword evidence="10" id="KW-0175">Coiled coil</keyword>
<feature type="domain" description="DNA2/NAM7 helicase-like C-terminal" evidence="12">
    <location>
        <begin position="898"/>
        <end position="1087"/>
    </location>
</feature>
<comment type="subcellular location">
    <subcellularLocation>
        <location evidence="1">Cytoplasm</location>
    </subcellularLocation>
</comment>
<dbReference type="InterPro" id="IPR027417">
    <property type="entry name" value="P-loop_NTPase"/>
</dbReference>
<keyword evidence="8" id="KW-0067">ATP-binding</keyword>
<evidence type="ECO:0000256" key="2">
    <source>
        <dbReference type="ARBA" id="ARBA00005601"/>
    </source>
</evidence>
<reference evidence="15 16" key="1">
    <citation type="submission" date="2025-05" db="UniProtKB">
        <authorList>
            <consortium name="RefSeq"/>
        </authorList>
    </citation>
    <scope>IDENTIFICATION</scope>
    <source>
        <tissue evidence="15 16">Whole larvae</tissue>
    </source>
</reference>
<dbReference type="Proteomes" id="UP001652740">
    <property type="component" value="Unplaced"/>
</dbReference>
<feature type="domain" description="DNA2/NAM7 helicase helicase" evidence="11">
    <location>
        <begin position="659"/>
        <end position="772"/>
    </location>
</feature>
<dbReference type="GeneID" id="113518535"/>
<keyword evidence="14" id="KW-1185">Reference proteome</keyword>
<evidence type="ECO:0000259" key="12">
    <source>
        <dbReference type="Pfam" id="PF13087"/>
    </source>
</evidence>
<evidence type="ECO:0000256" key="6">
    <source>
        <dbReference type="ARBA" id="ARBA00022801"/>
    </source>
</evidence>
<dbReference type="InterPro" id="IPR047187">
    <property type="entry name" value="SF1_C_Upf1"/>
</dbReference>
<evidence type="ECO:0000313" key="14">
    <source>
        <dbReference type="Proteomes" id="UP001652740"/>
    </source>
</evidence>
<evidence type="ECO:0000256" key="4">
    <source>
        <dbReference type="ARBA" id="ARBA00022490"/>
    </source>
</evidence>
<dbReference type="GO" id="GO:0005524">
    <property type="term" value="F:ATP binding"/>
    <property type="evidence" value="ECO:0007669"/>
    <property type="project" value="UniProtKB-KW"/>
</dbReference>
<evidence type="ECO:0000256" key="3">
    <source>
        <dbReference type="ARBA" id="ARBA00012552"/>
    </source>
</evidence>
<evidence type="ECO:0000259" key="11">
    <source>
        <dbReference type="Pfam" id="PF13086"/>
    </source>
</evidence>
<dbReference type="GO" id="GO:0016787">
    <property type="term" value="F:hydrolase activity"/>
    <property type="evidence" value="ECO:0007669"/>
    <property type="project" value="UniProtKB-KW"/>
</dbReference>
<keyword evidence="4" id="KW-0963">Cytoplasm</keyword>
<evidence type="ECO:0000313" key="17">
    <source>
        <dbReference type="RefSeq" id="XP_031768832.2"/>
    </source>
</evidence>
<sequence>MISYLLSFFKFFFNNNSEEDDTKKEDFLAEELLNLEIQYENSRSEIKVTEQEIPRNAVCFQRTGIITYIGENNYVLIDGMLYYELVNCTLNLNVNDKILYLCYKDSNDAIVVVRILENMGVSWTDDNEVEENSFKVIEHILVGEVDYRQDRFVYIKDNDLKFSLDNVEGTMIPIKGDWLEMKCTVQWDEDKPSDISVAQVLEVISFRPLRTKVKSATITQWSDDSGTCDRQIYFNRHCLQNGEEPKVGYKVMVEAIESNQGLCSWRAIKMAILDNNVNDPVVLKTDNDVNLNLEKEKNLDITYPLQFDKVSFHETASIILNITNNSNETYTFNKWIILSKKRDSQVNIKPYLSRPENVYPGQTFKLTVICNPKFLGKTNECLVMLFRGFQVKRFIEINIVDNNVSSTLNGISYTNFKPGNDRLAIMKEMRKKSNESFIPGVRPVKPPAFVPVRVGNFPIPDKVWCAVLGDSDQTIYSSDYKTILNRIESDFFPCLSQELNINNYIDKWHTLLYMEEVQANINMRAYDMPKAFLIQSQEYLSLEIKGLAERRPSLVKGDRVIVKDIWNDSAPQFEGYIHLVKNDMILMKFHQQFHETYSGSDVSVEFHLNRSVFRRSHQAINLAISNLGPDILFPSRVLPHSHQLPLDKIKTMNWFNENLNVRQKAAVTNILLGECRPLPYCIYGPPGTGKTITVIETILQILTLLPDSRILVATPSNSAANLITERLVEYKNVLPNSIIRLIANYLLDSDNIPDSIKPYCATLDIARENTAKSKHIVKDGVNINCSTSYIGRHRVTIGTCCCLGTLAQMGLPKGHFTHIIIDEAGQATEPEIMIPMTFIDKDSGQIILAGDPMQLGPVILSKYCQEFNMDESYLSRILETFPYQKDYDAYENGFDYRLVTKLNDNYRSLKEVLTLPSEMFYDASLVPRIERNQQWITKILNVTSEIFDTSNDKSGGIYVYGIRGENLRAADSPSWYNPHEASMVALITCKLYKNKVVPDEIGIITPYIAQIKHLRHLFEAMGVQQPKIGTVEEFQGQERPIILISTVRSSASYISEDIKHTLGFIKNPKRVNVSLTRAQIAVLLFCDPHVLSKDHLWNRVILQAVNEDKYMGCDLPFKFNKINTV</sequence>
<proteinExistence type="inferred from homology"/>
<gene>
    <name evidence="15 16 17" type="primary">LOC113518535</name>
</gene>
<dbReference type="RefSeq" id="XP_031768831.2">
    <property type="nucleotide sequence ID" value="XM_031912971.2"/>
</dbReference>
<keyword evidence="5" id="KW-0547">Nucleotide-binding</keyword>
<feature type="domain" description="DNA2/NAM7 helicase helicase" evidence="11">
    <location>
        <begin position="787"/>
        <end position="862"/>
    </location>
</feature>
<evidence type="ECO:0000313" key="16">
    <source>
        <dbReference type="RefSeq" id="XP_031768831.2"/>
    </source>
</evidence>
<dbReference type="GO" id="GO:0003724">
    <property type="term" value="F:RNA helicase activity"/>
    <property type="evidence" value="ECO:0007669"/>
    <property type="project" value="UniProtKB-EC"/>
</dbReference>
<dbReference type="PANTHER" id="PTHR45418">
    <property type="entry name" value="CANCER/TESTIS ANTIGEN 55"/>
    <property type="match status" value="1"/>
</dbReference>
<protein>
    <recommendedName>
        <fullName evidence="3">RNA helicase</fullName>
        <ecNumber evidence="3">3.6.4.13</ecNumber>
    </recommendedName>
</protein>
<dbReference type="Gene3D" id="3.40.50.300">
    <property type="entry name" value="P-loop containing nucleotide triphosphate hydrolases"/>
    <property type="match status" value="2"/>
</dbReference>
<dbReference type="InterPro" id="IPR041677">
    <property type="entry name" value="DNA2/NAM7_AAA_11"/>
</dbReference>
<dbReference type="RefSeq" id="XP_026759313.2">
    <property type="nucleotide sequence ID" value="XM_026903512.3"/>
</dbReference>
<dbReference type="RefSeq" id="XP_031768832.2">
    <property type="nucleotide sequence ID" value="XM_031912972.2"/>
</dbReference>
<organism evidence="14 17">
    <name type="scientific">Galleria mellonella</name>
    <name type="common">Greater wax moth</name>
    <dbReference type="NCBI Taxonomy" id="7137"/>
    <lineage>
        <taxon>Eukaryota</taxon>
        <taxon>Metazoa</taxon>
        <taxon>Ecdysozoa</taxon>
        <taxon>Arthropoda</taxon>
        <taxon>Hexapoda</taxon>
        <taxon>Insecta</taxon>
        <taxon>Pterygota</taxon>
        <taxon>Neoptera</taxon>
        <taxon>Endopterygota</taxon>
        <taxon>Lepidoptera</taxon>
        <taxon>Glossata</taxon>
        <taxon>Ditrysia</taxon>
        <taxon>Pyraloidea</taxon>
        <taxon>Pyralidae</taxon>
        <taxon>Galleriinae</taxon>
        <taxon>Galleria</taxon>
    </lineage>
</organism>
<comment type="catalytic activity">
    <reaction evidence="9">
        <text>ATP + H2O = ADP + phosphate + H(+)</text>
        <dbReference type="Rhea" id="RHEA:13065"/>
        <dbReference type="ChEBI" id="CHEBI:15377"/>
        <dbReference type="ChEBI" id="CHEBI:15378"/>
        <dbReference type="ChEBI" id="CHEBI:30616"/>
        <dbReference type="ChEBI" id="CHEBI:43474"/>
        <dbReference type="ChEBI" id="CHEBI:456216"/>
        <dbReference type="EC" id="3.6.4.13"/>
    </reaction>
</comment>
<dbReference type="InterPro" id="IPR049080">
    <property type="entry name" value="MOV-10-like_beta-barrel"/>
</dbReference>
<evidence type="ECO:0000313" key="15">
    <source>
        <dbReference type="RefSeq" id="XP_026759313.2"/>
    </source>
</evidence>
<evidence type="ECO:0000256" key="5">
    <source>
        <dbReference type="ARBA" id="ARBA00022741"/>
    </source>
</evidence>
<feature type="coiled-coil region" evidence="10">
    <location>
        <begin position="25"/>
        <end position="52"/>
    </location>
</feature>
<keyword evidence="7 15" id="KW-0347">Helicase</keyword>
<dbReference type="KEGG" id="gmw:113518535"/>
<dbReference type="Pfam" id="PF21634">
    <property type="entry name" value="MOV-10_beta-barrel"/>
    <property type="match status" value="1"/>
</dbReference>
<evidence type="ECO:0000259" key="13">
    <source>
        <dbReference type="Pfam" id="PF21634"/>
    </source>
</evidence>
<keyword evidence="6" id="KW-0378">Hydrolase</keyword>
<evidence type="ECO:0000256" key="10">
    <source>
        <dbReference type="SAM" id="Coils"/>
    </source>
</evidence>
<dbReference type="EC" id="3.6.4.13" evidence="3"/>
<feature type="domain" description="Helicase MOV-10-like beta-barrel" evidence="13">
    <location>
        <begin position="526"/>
        <end position="606"/>
    </location>
</feature>
<evidence type="ECO:0000256" key="9">
    <source>
        <dbReference type="ARBA" id="ARBA00047984"/>
    </source>
</evidence>
<dbReference type="InterPro" id="IPR041679">
    <property type="entry name" value="DNA2/NAM7-like_C"/>
</dbReference>
<name>A0A6J3C808_GALME</name>
<dbReference type="GO" id="GO:0005737">
    <property type="term" value="C:cytoplasm"/>
    <property type="evidence" value="ECO:0007669"/>
    <property type="project" value="UniProtKB-SubCell"/>
</dbReference>
<evidence type="ECO:0000256" key="8">
    <source>
        <dbReference type="ARBA" id="ARBA00022840"/>
    </source>
</evidence>
<dbReference type="CDD" id="cd18808">
    <property type="entry name" value="SF1_C_Upf1"/>
    <property type="match status" value="1"/>
</dbReference>
<dbReference type="SUPFAM" id="SSF52540">
    <property type="entry name" value="P-loop containing nucleoside triphosphate hydrolases"/>
    <property type="match status" value="1"/>
</dbReference>
<dbReference type="Pfam" id="PF13086">
    <property type="entry name" value="AAA_11"/>
    <property type="match status" value="2"/>
</dbReference>